<gene>
    <name evidence="1" type="ORF">EJ08DRAFT_649266</name>
</gene>
<name>A0A9P4NSK4_9PEZI</name>
<evidence type="ECO:0000313" key="1">
    <source>
        <dbReference type="EMBL" id="KAF2430936.1"/>
    </source>
</evidence>
<evidence type="ECO:0000313" key="2">
    <source>
        <dbReference type="Proteomes" id="UP000800235"/>
    </source>
</evidence>
<proteinExistence type="predicted"/>
<comment type="caution">
    <text evidence="1">The sequence shown here is derived from an EMBL/GenBank/DDBJ whole genome shotgun (WGS) entry which is preliminary data.</text>
</comment>
<organism evidence="1 2">
    <name type="scientific">Tothia fuscella</name>
    <dbReference type="NCBI Taxonomy" id="1048955"/>
    <lineage>
        <taxon>Eukaryota</taxon>
        <taxon>Fungi</taxon>
        <taxon>Dikarya</taxon>
        <taxon>Ascomycota</taxon>
        <taxon>Pezizomycotina</taxon>
        <taxon>Dothideomycetes</taxon>
        <taxon>Pleosporomycetidae</taxon>
        <taxon>Venturiales</taxon>
        <taxon>Cylindrosympodiaceae</taxon>
        <taxon>Tothia</taxon>
    </lineage>
</organism>
<dbReference type="Proteomes" id="UP000800235">
    <property type="component" value="Unassembled WGS sequence"/>
</dbReference>
<keyword evidence="2" id="KW-1185">Reference proteome</keyword>
<dbReference type="AlphaFoldDB" id="A0A9P4NSK4"/>
<dbReference type="EMBL" id="MU007035">
    <property type="protein sequence ID" value="KAF2430936.1"/>
    <property type="molecule type" value="Genomic_DNA"/>
</dbReference>
<protein>
    <submittedName>
        <fullName evidence="1">Uncharacterized protein</fullName>
    </submittedName>
</protein>
<accession>A0A9P4NSK4</accession>
<dbReference type="OrthoDB" id="3591448at2759"/>
<reference evidence="1" key="1">
    <citation type="journal article" date="2020" name="Stud. Mycol.">
        <title>101 Dothideomycetes genomes: a test case for predicting lifestyles and emergence of pathogens.</title>
        <authorList>
            <person name="Haridas S."/>
            <person name="Albert R."/>
            <person name="Binder M."/>
            <person name="Bloem J."/>
            <person name="Labutti K."/>
            <person name="Salamov A."/>
            <person name="Andreopoulos B."/>
            <person name="Baker S."/>
            <person name="Barry K."/>
            <person name="Bills G."/>
            <person name="Bluhm B."/>
            <person name="Cannon C."/>
            <person name="Castanera R."/>
            <person name="Culley D."/>
            <person name="Daum C."/>
            <person name="Ezra D."/>
            <person name="Gonzalez J."/>
            <person name="Henrissat B."/>
            <person name="Kuo A."/>
            <person name="Liang C."/>
            <person name="Lipzen A."/>
            <person name="Lutzoni F."/>
            <person name="Magnuson J."/>
            <person name="Mondo S."/>
            <person name="Nolan M."/>
            <person name="Ohm R."/>
            <person name="Pangilinan J."/>
            <person name="Park H.-J."/>
            <person name="Ramirez L."/>
            <person name="Alfaro M."/>
            <person name="Sun H."/>
            <person name="Tritt A."/>
            <person name="Yoshinaga Y."/>
            <person name="Zwiers L.-H."/>
            <person name="Turgeon B."/>
            <person name="Goodwin S."/>
            <person name="Spatafora J."/>
            <person name="Crous P."/>
            <person name="Grigoriev I."/>
        </authorList>
    </citation>
    <scope>NUCLEOTIDE SEQUENCE</scope>
    <source>
        <strain evidence="1">CBS 130266</strain>
    </source>
</reference>
<sequence>MAPPSNETQDCPTCETSLPKSLRYPKLLCSQCYDKAVDANGRALTFFNAEMSGGFEAHFKDDDTIAEDVTKSHIVFVNGKKVWADEARFGGIVLELLGNGEEEERKKWL</sequence>